<dbReference type="InterPro" id="IPR009057">
    <property type="entry name" value="Homeodomain-like_sf"/>
</dbReference>
<dbReference type="PANTHER" id="PTHR30328">
    <property type="entry name" value="TRANSCRIPTIONAL REPRESSOR"/>
    <property type="match status" value="1"/>
</dbReference>
<dbReference type="Gene3D" id="1.10.357.10">
    <property type="entry name" value="Tetracycline Repressor, domain 2"/>
    <property type="match status" value="1"/>
</dbReference>
<proteinExistence type="predicted"/>
<dbReference type="AlphaFoldDB" id="A0A4Q2U7Z6"/>
<dbReference type="EMBL" id="QYBB01000006">
    <property type="protein sequence ID" value="RYC32590.1"/>
    <property type="molecule type" value="Genomic_DNA"/>
</dbReference>
<organism evidence="4 5">
    <name type="scientific">Lichenibacterium minor</name>
    <dbReference type="NCBI Taxonomy" id="2316528"/>
    <lineage>
        <taxon>Bacteria</taxon>
        <taxon>Pseudomonadati</taxon>
        <taxon>Pseudomonadota</taxon>
        <taxon>Alphaproteobacteria</taxon>
        <taxon>Hyphomicrobiales</taxon>
        <taxon>Lichenihabitantaceae</taxon>
        <taxon>Lichenibacterium</taxon>
    </lineage>
</organism>
<dbReference type="RefSeq" id="WP_129225110.1">
    <property type="nucleotide sequence ID" value="NZ_QYBB01000006.1"/>
</dbReference>
<evidence type="ECO:0000256" key="2">
    <source>
        <dbReference type="PROSITE-ProRule" id="PRU00335"/>
    </source>
</evidence>
<dbReference type="PANTHER" id="PTHR30328:SF54">
    <property type="entry name" value="HTH-TYPE TRANSCRIPTIONAL REPRESSOR SCO4008"/>
    <property type="match status" value="1"/>
</dbReference>
<dbReference type="InterPro" id="IPR041474">
    <property type="entry name" value="NicS_C"/>
</dbReference>
<dbReference type="GO" id="GO:0003677">
    <property type="term" value="F:DNA binding"/>
    <property type="evidence" value="ECO:0007669"/>
    <property type="project" value="UniProtKB-UniRule"/>
</dbReference>
<accession>A0A4Q2U7Z6</accession>
<dbReference type="InterPro" id="IPR050109">
    <property type="entry name" value="HTH-type_TetR-like_transc_reg"/>
</dbReference>
<dbReference type="SUPFAM" id="SSF46689">
    <property type="entry name" value="Homeodomain-like"/>
    <property type="match status" value="1"/>
</dbReference>
<dbReference type="InterPro" id="IPR036271">
    <property type="entry name" value="Tet_transcr_reg_TetR-rel_C_sf"/>
</dbReference>
<evidence type="ECO:0000256" key="1">
    <source>
        <dbReference type="ARBA" id="ARBA00023125"/>
    </source>
</evidence>
<evidence type="ECO:0000259" key="3">
    <source>
        <dbReference type="PROSITE" id="PS50977"/>
    </source>
</evidence>
<dbReference type="Proteomes" id="UP000290759">
    <property type="component" value="Unassembled WGS sequence"/>
</dbReference>
<feature type="DNA-binding region" description="H-T-H motif" evidence="2">
    <location>
        <begin position="43"/>
        <end position="62"/>
    </location>
</feature>
<dbReference type="PROSITE" id="PS50977">
    <property type="entry name" value="HTH_TETR_2"/>
    <property type="match status" value="1"/>
</dbReference>
<dbReference type="Pfam" id="PF17938">
    <property type="entry name" value="TetR_C_29"/>
    <property type="match status" value="1"/>
</dbReference>
<comment type="caution">
    <text evidence="4">The sequence shown here is derived from an EMBL/GenBank/DDBJ whole genome shotgun (WGS) entry which is preliminary data.</text>
</comment>
<reference evidence="4 5" key="2">
    <citation type="submission" date="2019-02" db="EMBL/GenBank/DDBJ databases">
        <title>'Lichenibacterium ramalinii' gen. nov. sp. nov., 'Lichenibacterium minor' gen. nov. sp. nov.</title>
        <authorList>
            <person name="Pankratov T."/>
        </authorList>
    </citation>
    <scope>NUCLEOTIDE SEQUENCE [LARGE SCALE GENOMIC DNA]</scope>
    <source>
        <strain evidence="4 5">RmlP026</strain>
    </source>
</reference>
<reference evidence="4 5" key="1">
    <citation type="submission" date="2018-12" db="EMBL/GenBank/DDBJ databases">
        <authorList>
            <person name="Grouzdev D.S."/>
            <person name="Krutkina M.S."/>
        </authorList>
    </citation>
    <scope>NUCLEOTIDE SEQUENCE [LARGE SCALE GENOMIC DNA]</scope>
    <source>
        <strain evidence="4 5">RmlP026</strain>
    </source>
</reference>
<keyword evidence="5" id="KW-1185">Reference proteome</keyword>
<dbReference type="OrthoDB" id="2356263at2"/>
<gene>
    <name evidence="4" type="ORF">D3273_07585</name>
</gene>
<dbReference type="Pfam" id="PF00440">
    <property type="entry name" value="TetR_N"/>
    <property type="match status" value="1"/>
</dbReference>
<evidence type="ECO:0000313" key="5">
    <source>
        <dbReference type="Proteomes" id="UP000290759"/>
    </source>
</evidence>
<dbReference type="PRINTS" id="PR00455">
    <property type="entry name" value="HTHTETR"/>
</dbReference>
<protein>
    <submittedName>
        <fullName evidence="4">TetR/AcrR family transcriptional regulator</fullName>
    </submittedName>
</protein>
<keyword evidence="1 2" id="KW-0238">DNA-binding</keyword>
<dbReference type="SUPFAM" id="SSF48498">
    <property type="entry name" value="Tetracyclin repressor-like, C-terminal domain"/>
    <property type="match status" value="1"/>
</dbReference>
<dbReference type="InterPro" id="IPR001647">
    <property type="entry name" value="HTH_TetR"/>
</dbReference>
<sequence length="217" mass="23934">MDSPKPPDAPPRSKRAYDAERTRRAILDAARASFAEKGFSGANVSEIVARAATTKPMIYYHFGSKEGLFAAVLEEVYAAMREIESTLDLAAVPPEAGLRRLVEATFDYHAAHPDWMRLIAIANIHDAQHIAGSPTIAAHNMPVIAILADLLERGRTAGVFRRQVDPLHLHLLIASMSFHRVSNRHSWRVIFERDLSADAEVQRTMLADAVLAYVASA</sequence>
<evidence type="ECO:0000313" key="4">
    <source>
        <dbReference type="EMBL" id="RYC32590.1"/>
    </source>
</evidence>
<feature type="domain" description="HTH tetR-type" evidence="3">
    <location>
        <begin position="20"/>
        <end position="80"/>
    </location>
</feature>
<name>A0A4Q2U7Z6_9HYPH</name>